<organism evidence="2 3">
    <name type="scientific">Polaribacter porphyrae</name>
    <dbReference type="NCBI Taxonomy" id="1137780"/>
    <lineage>
        <taxon>Bacteria</taxon>
        <taxon>Pseudomonadati</taxon>
        <taxon>Bacteroidota</taxon>
        <taxon>Flavobacteriia</taxon>
        <taxon>Flavobacteriales</taxon>
        <taxon>Flavobacteriaceae</taxon>
    </lineage>
</organism>
<keyword evidence="1" id="KW-0732">Signal</keyword>
<dbReference type="AlphaFoldDB" id="A0A2S7WPG2"/>
<feature type="signal peptide" evidence="1">
    <location>
        <begin position="1"/>
        <end position="19"/>
    </location>
</feature>
<dbReference type="RefSeq" id="WP_105016070.1">
    <property type="nucleotide sequence ID" value="NZ_MSCN01000001.1"/>
</dbReference>
<accession>A0A2S7WPG2</accession>
<dbReference type="Proteomes" id="UP000238882">
    <property type="component" value="Unassembled WGS sequence"/>
</dbReference>
<comment type="caution">
    <text evidence="2">The sequence shown here is derived from an EMBL/GenBank/DDBJ whole genome shotgun (WGS) entry which is preliminary data.</text>
</comment>
<protein>
    <submittedName>
        <fullName evidence="2">Uncharacterized protein</fullName>
    </submittedName>
</protein>
<proteinExistence type="predicted"/>
<sequence length="103" mass="11824">MKKYILSLVFVLVGAIAFANHGKENVFNPKMKTEIISYKNSKDYTFSINEKKLTKEELINLEDCTLKGKFTITFPDGEKFSWEGTLTIVGQSCVDFLKKMMKK</sequence>
<name>A0A2S7WPG2_9FLAO</name>
<evidence type="ECO:0000313" key="2">
    <source>
        <dbReference type="EMBL" id="PQJ79473.1"/>
    </source>
</evidence>
<evidence type="ECO:0000313" key="3">
    <source>
        <dbReference type="Proteomes" id="UP000238882"/>
    </source>
</evidence>
<dbReference type="OrthoDB" id="9803578at2"/>
<evidence type="ECO:0000256" key="1">
    <source>
        <dbReference type="SAM" id="SignalP"/>
    </source>
</evidence>
<keyword evidence="3" id="KW-1185">Reference proteome</keyword>
<reference evidence="2 3" key="1">
    <citation type="submission" date="2016-12" db="EMBL/GenBank/DDBJ databases">
        <title>Trade-off between light-utilization and light-protection in marine flavobacteria.</title>
        <authorList>
            <person name="Kumagai Y."/>
            <person name="Yoshizawa S."/>
            <person name="Kogure K."/>
            <person name="Iwasaki W."/>
        </authorList>
    </citation>
    <scope>NUCLEOTIDE SEQUENCE [LARGE SCALE GENOMIC DNA]</scope>
    <source>
        <strain evidence="2 3">NBRC 108759</strain>
    </source>
</reference>
<gene>
    <name evidence="2" type="ORF">BTO18_09950</name>
</gene>
<feature type="chain" id="PRO_5015779528" evidence="1">
    <location>
        <begin position="20"/>
        <end position="103"/>
    </location>
</feature>
<dbReference type="EMBL" id="MSCN01000001">
    <property type="protein sequence ID" value="PQJ79473.1"/>
    <property type="molecule type" value="Genomic_DNA"/>
</dbReference>